<organism evidence="2 3">
    <name type="scientific">Cyclotella cryptica</name>
    <dbReference type="NCBI Taxonomy" id="29204"/>
    <lineage>
        <taxon>Eukaryota</taxon>
        <taxon>Sar</taxon>
        <taxon>Stramenopiles</taxon>
        <taxon>Ochrophyta</taxon>
        <taxon>Bacillariophyta</taxon>
        <taxon>Coscinodiscophyceae</taxon>
        <taxon>Thalassiosirophycidae</taxon>
        <taxon>Stephanodiscales</taxon>
        <taxon>Stephanodiscaceae</taxon>
        <taxon>Cyclotella</taxon>
    </lineage>
</organism>
<keyword evidence="3" id="KW-1185">Reference proteome</keyword>
<protein>
    <recommendedName>
        <fullName evidence="1">Domain of unknown function at the cortex 1 domain-containing protein</fullName>
    </recommendedName>
</protein>
<evidence type="ECO:0000259" key="1">
    <source>
        <dbReference type="Pfam" id="PF08588"/>
    </source>
</evidence>
<accession>A0ABD3Q188</accession>
<dbReference type="AlphaFoldDB" id="A0ABD3Q188"/>
<evidence type="ECO:0000313" key="2">
    <source>
        <dbReference type="EMBL" id="KAL3793817.1"/>
    </source>
</evidence>
<dbReference type="Proteomes" id="UP001516023">
    <property type="component" value="Unassembled WGS sequence"/>
</dbReference>
<dbReference type="InterPro" id="IPR013897">
    <property type="entry name" value="Duc1"/>
</dbReference>
<evidence type="ECO:0000313" key="3">
    <source>
        <dbReference type="Proteomes" id="UP001516023"/>
    </source>
</evidence>
<dbReference type="PANTHER" id="PTHR34826">
    <property type="entry name" value="UPF0590 PROTEIN C409.17C"/>
    <property type="match status" value="1"/>
</dbReference>
<name>A0ABD3Q188_9STRA</name>
<sequence>MRTRSSSCDTSASQGETVFTEDDLRLDRTAASLECEILKMYENSQGLPLKRRMTACAAAKKTLSVAGVNSYPCCSGSNVSKPPSPPIKWPQRPIILCPSPESGMKILGIRYSSSTENLRLPGTGFCKGCTLPINNGYERPGSCLVIDFETDQFIGTAMLRVKNISVPFQSSCDGEKEILSTSKRTDIRHNKNYYFAKKKRTFQATVRGLFKQPDIPMSECITGQVFNRPAGYLPPRLIVKGAVAIISRLAPQLQARLEGDCPRFLSPLVSTAQTVLVHPRTNKESSTSLFKFLGADESIEGNIHEPQQSDQSSIMQSLISSDREGLIGISSASSGKTSVASRMRSRKRAFDKIFSDSIKRPTFDVDKEYTFEFFQHLISFDDFCLDFVKPIGKQSLHGMLNGQPLKFMAAQQTCGDNESHGEAGEEKLKWLWCFDLWHESLYEDALTSSDEKEDSFVA</sequence>
<feature type="domain" description="Domain of unknown function at the cortex 1" evidence="1">
    <location>
        <begin position="140"/>
        <end position="437"/>
    </location>
</feature>
<proteinExistence type="predicted"/>
<gene>
    <name evidence="2" type="ORF">HJC23_006177</name>
</gene>
<comment type="caution">
    <text evidence="2">The sequence shown here is derived from an EMBL/GenBank/DDBJ whole genome shotgun (WGS) entry which is preliminary data.</text>
</comment>
<reference evidence="2 3" key="1">
    <citation type="journal article" date="2020" name="G3 (Bethesda)">
        <title>Improved Reference Genome for Cyclotella cryptica CCMP332, a Model for Cell Wall Morphogenesis, Salinity Adaptation, and Lipid Production in Diatoms (Bacillariophyta).</title>
        <authorList>
            <person name="Roberts W.R."/>
            <person name="Downey K.M."/>
            <person name="Ruck E.C."/>
            <person name="Traller J.C."/>
            <person name="Alverson A.J."/>
        </authorList>
    </citation>
    <scope>NUCLEOTIDE SEQUENCE [LARGE SCALE GENOMIC DNA]</scope>
    <source>
        <strain evidence="2 3">CCMP332</strain>
    </source>
</reference>
<dbReference type="Pfam" id="PF08588">
    <property type="entry name" value="Duc1"/>
    <property type="match status" value="1"/>
</dbReference>
<dbReference type="EMBL" id="JABMIG020000087">
    <property type="protein sequence ID" value="KAL3793817.1"/>
    <property type="molecule type" value="Genomic_DNA"/>
</dbReference>
<dbReference type="PANTHER" id="PTHR34826:SF2">
    <property type="entry name" value="UPF0590 PROTEIN C409.17C"/>
    <property type="match status" value="1"/>
</dbReference>